<dbReference type="InterPro" id="IPR003961">
    <property type="entry name" value="FN3_dom"/>
</dbReference>
<feature type="domain" description="Fibronectin type-III" evidence="2">
    <location>
        <begin position="471"/>
        <end position="571"/>
    </location>
</feature>
<name>A0A1M4XM26_9FLAO</name>
<keyword evidence="4" id="KW-1185">Reference proteome</keyword>
<dbReference type="PROSITE" id="PS50853">
    <property type="entry name" value="FN3"/>
    <property type="match status" value="1"/>
</dbReference>
<proteinExistence type="predicted"/>
<evidence type="ECO:0000259" key="2">
    <source>
        <dbReference type="PROSITE" id="PS50853"/>
    </source>
</evidence>
<dbReference type="InterPro" id="IPR036116">
    <property type="entry name" value="FN3_sf"/>
</dbReference>
<accession>A0A1M4XM26</accession>
<evidence type="ECO:0000313" key="4">
    <source>
        <dbReference type="Proteomes" id="UP000184462"/>
    </source>
</evidence>
<dbReference type="SUPFAM" id="SSF49265">
    <property type="entry name" value="Fibronectin type III"/>
    <property type="match status" value="1"/>
</dbReference>
<organism evidence="3 4">
    <name type="scientific">Psychroflexus salarius</name>
    <dbReference type="NCBI Taxonomy" id="1155689"/>
    <lineage>
        <taxon>Bacteria</taxon>
        <taxon>Pseudomonadati</taxon>
        <taxon>Bacteroidota</taxon>
        <taxon>Flavobacteriia</taxon>
        <taxon>Flavobacteriales</taxon>
        <taxon>Flavobacteriaceae</taxon>
        <taxon>Psychroflexus</taxon>
    </lineage>
</organism>
<dbReference type="AlphaFoldDB" id="A0A1M4XM26"/>
<dbReference type="Gene3D" id="2.60.40.10">
    <property type="entry name" value="Immunoglobulins"/>
    <property type="match status" value="1"/>
</dbReference>
<feature type="non-terminal residue" evidence="3">
    <location>
        <position position="1061"/>
    </location>
</feature>
<dbReference type="Proteomes" id="UP000184462">
    <property type="component" value="Unassembled WGS sequence"/>
</dbReference>
<sequence>MKKYLSLLILFLINFTYAKSVNISSNDTTSVKQYYYSLSSNDNDELTIENSPIILVTTPEELDAVRDLPDADYVLGADIDMSGYNDFVPIPSQQTSFTGTFNGNGYTISNLSITTTEGSNTGLFSHIDEDAVVQNLNLNNITVDAVGENNGIIAGELSGTINQVSVNGHLVSVLGVSGGAVGDVNASGQIQNTHAAVLVEITKNNDNIDVGGLVGFNEGLIENSSATGNVFAYRDVGGLVGENNGGSISLCFATGDVTSDGSNVGGLVGHNDYSGTAASITKSYATGFVGLTRNTSQYFNSDGTVSDIGGLVGENDDSIIKNCYALGNVYGTDDTGGLVGDFSGGTLESSYALGRVVNTSDDEIGGLVAEDDGSGDPSMCYWIDYYTGDSAINGSEENGPELDQVTQVSASTVNTPLAAYSISDLQGANAESTMGSAGDNFFDFETIWQIAPTDMPGHFPTLQGLPAPTGAPLPPTGFKALGGNAQVQLNWESNVESDIQKYTLYRSSDSINFVRNAENKITDVSHTGSGQSYLDTNVSNNTVYYYQITATDTDGNESRSSHHGVAKPAEYSFSVSIEIVDNETNNVYKVNHGDHATDVKGSYASGQEGFIYNYRYEHLEGFLGNAVYHPSDLPNTNVTITPSGLQDNQSWYFYYDDDTVSGDPIRNTTGGAGTGTTLVTGQGNGAVVLEGVSVDFDVTYFLFYADPLPENNSTPALENLSLITISEEPVVLDQDITIIDADLSALNDGQGNYTATSLVLKRNGDANTSDNFSIIDPDAENTDYSIADGNVSFGGKVVANYDNNNGVFTLNFEGLEVIPTQTIINTITQNINFQTTNYDGLDFISWTFSDGEKETSALQQISPIWTGAVNNNWHTAGNWSKDNVPSPTENVFLPGTSNNMPIATQDVNVKYIEIASSASLALSPSAVFKVSGDLLNNGQIIFKSDATGDSHFDEFTGSITGTGTVITEKYYQNKRAFRLVSSPVDGGSLFDNWQNSGANDAGLGTHITGEVGTVGEYNATTGIDYTASGNPSLFGFSTANGWEAITDTKNTNLEAGVPYRL</sequence>
<reference evidence="3 4" key="1">
    <citation type="submission" date="2016-11" db="EMBL/GenBank/DDBJ databases">
        <authorList>
            <person name="Jaros S."/>
            <person name="Januszkiewicz K."/>
            <person name="Wedrychowicz H."/>
        </authorList>
    </citation>
    <scope>NUCLEOTIDE SEQUENCE [LARGE SCALE GENOMIC DNA]</scope>
    <source>
        <strain evidence="3 4">DSM 25661</strain>
    </source>
</reference>
<dbReference type="InterPro" id="IPR013783">
    <property type="entry name" value="Ig-like_fold"/>
</dbReference>
<feature type="signal peptide" evidence="1">
    <location>
        <begin position="1"/>
        <end position="18"/>
    </location>
</feature>
<gene>
    <name evidence="3" type="ORF">SAMN05444278_10979</name>
</gene>
<feature type="chain" id="PRO_5012996760" evidence="1">
    <location>
        <begin position="19"/>
        <end position="1061"/>
    </location>
</feature>
<evidence type="ECO:0000313" key="3">
    <source>
        <dbReference type="EMBL" id="SHE94614.1"/>
    </source>
</evidence>
<dbReference type="RefSeq" id="WP_317041059.1">
    <property type="nucleotide sequence ID" value="NZ_FQTW01000009.1"/>
</dbReference>
<dbReference type="STRING" id="1155689.SAMN05444278_10979"/>
<keyword evidence="1" id="KW-0732">Signal</keyword>
<dbReference type="EMBL" id="FQTW01000009">
    <property type="protein sequence ID" value="SHE94614.1"/>
    <property type="molecule type" value="Genomic_DNA"/>
</dbReference>
<evidence type="ECO:0000256" key="1">
    <source>
        <dbReference type="SAM" id="SignalP"/>
    </source>
</evidence>
<dbReference type="Gene3D" id="2.160.20.110">
    <property type="match status" value="1"/>
</dbReference>
<dbReference type="InterPro" id="IPR011493">
    <property type="entry name" value="GLUG"/>
</dbReference>
<dbReference type="Pfam" id="PF07581">
    <property type="entry name" value="Glug"/>
    <property type="match status" value="4"/>
</dbReference>
<protein>
    <submittedName>
        <fullName evidence="3">The GLUG motif-containing protein</fullName>
    </submittedName>
</protein>